<name>A0A179D7M6_9BACT</name>
<protein>
    <submittedName>
        <fullName evidence="1">Uncharacterized protein</fullName>
    </submittedName>
</protein>
<evidence type="ECO:0000313" key="2">
    <source>
        <dbReference type="Proteomes" id="UP000078390"/>
    </source>
</evidence>
<proteinExistence type="predicted"/>
<accession>A0A179D7M6</accession>
<organism evidence="1 2">
    <name type="scientific">Thermosulfurimonas dismutans</name>
    <dbReference type="NCBI Taxonomy" id="999894"/>
    <lineage>
        <taxon>Bacteria</taxon>
        <taxon>Pseudomonadati</taxon>
        <taxon>Thermodesulfobacteriota</taxon>
        <taxon>Thermodesulfobacteria</taxon>
        <taxon>Thermodesulfobacteriales</taxon>
        <taxon>Thermodesulfobacteriaceae</taxon>
        <taxon>Thermosulfurimonas</taxon>
    </lineage>
</organism>
<comment type="caution">
    <text evidence="1">The sequence shown here is derived from an EMBL/GenBank/DDBJ whole genome shotgun (WGS) entry which is preliminary data.</text>
</comment>
<keyword evidence="2" id="KW-1185">Reference proteome</keyword>
<dbReference type="AlphaFoldDB" id="A0A179D7M6"/>
<dbReference type="Proteomes" id="UP000078390">
    <property type="component" value="Unassembled WGS sequence"/>
</dbReference>
<dbReference type="EMBL" id="LWLG01000002">
    <property type="protein sequence ID" value="OAQ21452.1"/>
    <property type="molecule type" value="Genomic_DNA"/>
</dbReference>
<sequence length="59" mass="6786">MTINFPDLKEVIKIYNRKGAKRPLLTAEKTEKTRDKITISEEARKLAQKISRKEDNLGG</sequence>
<dbReference type="STRING" id="999894.TDIS_0673"/>
<gene>
    <name evidence="1" type="ORF">TDIS_0673</name>
</gene>
<evidence type="ECO:0000313" key="1">
    <source>
        <dbReference type="EMBL" id="OAQ21452.1"/>
    </source>
</evidence>
<reference evidence="1 2" key="1">
    <citation type="submission" date="2016-04" db="EMBL/GenBank/DDBJ databases">
        <title>Genome analysis of Thermosulfurimonas dismutans, the first thermophilic sulfur-disproportionating bacterium of the phylum Thermodesulfobacteria.</title>
        <authorList>
            <person name="Mardanov A.V."/>
            <person name="Beletsky A.V."/>
            <person name="Kadnikov V.V."/>
            <person name="Slobodkin A.I."/>
            <person name="Ravin N.V."/>
        </authorList>
    </citation>
    <scope>NUCLEOTIDE SEQUENCE [LARGE SCALE GENOMIC DNA]</scope>
    <source>
        <strain evidence="1 2">S95</strain>
    </source>
</reference>